<proteinExistence type="predicted"/>
<dbReference type="EMBL" id="MU266336">
    <property type="protein sequence ID" value="KAH7930011.1"/>
    <property type="molecule type" value="Genomic_DNA"/>
</dbReference>
<protein>
    <submittedName>
        <fullName evidence="1">Uncharacterized protein</fullName>
    </submittedName>
</protein>
<comment type="caution">
    <text evidence="1">The sequence shown here is derived from an EMBL/GenBank/DDBJ whole genome shotgun (WGS) entry which is preliminary data.</text>
</comment>
<reference evidence="1" key="1">
    <citation type="journal article" date="2021" name="New Phytol.">
        <title>Evolutionary innovations through gain and loss of genes in the ectomycorrhizal Boletales.</title>
        <authorList>
            <person name="Wu G."/>
            <person name="Miyauchi S."/>
            <person name="Morin E."/>
            <person name="Kuo A."/>
            <person name="Drula E."/>
            <person name="Varga T."/>
            <person name="Kohler A."/>
            <person name="Feng B."/>
            <person name="Cao Y."/>
            <person name="Lipzen A."/>
            <person name="Daum C."/>
            <person name="Hundley H."/>
            <person name="Pangilinan J."/>
            <person name="Johnson J."/>
            <person name="Barry K."/>
            <person name="LaButti K."/>
            <person name="Ng V."/>
            <person name="Ahrendt S."/>
            <person name="Min B."/>
            <person name="Choi I.G."/>
            <person name="Park H."/>
            <person name="Plett J.M."/>
            <person name="Magnuson J."/>
            <person name="Spatafora J.W."/>
            <person name="Nagy L.G."/>
            <person name="Henrissat B."/>
            <person name="Grigoriev I.V."/>
            <person name="Yang Z.L."/>
            <person name="Xu J."/>
            <person name="Martin F.M."/>
        </authorList>
    </citation>
    <scope>NUCLEOTIDE SEQUENCE</scope>
    <source>
        <strain evidence="1">KUC20120723A-06</strain>
    </source>
</reference>
<organism evidence="1 2">
    <name type="scientific">Leucogyrophana mollusca</name>
    <dbReference type="NCBI Taxonomy" id="85980"/>
    <lineage>
        <taxon>Eukaryota</taxon>
        <taxon>Fungi</taxon>
        <taxon>Dikarya</taxon>
        <taxon>Basidiomycota</taxon>
        <taxon>Agaricomycotina</taxon>
        <taxon>Agaricomycetes</taxon>
        <taxon>Agaricomycetidae</taxon>
        <taxon>Boletales</taxon>
        <taxon>Boletales incertae sedis</taxon>
        <taxon>Leucogyrophana</taxon>
    </lineage>
</organism>
<evidence type="ECO:0000313" key="2">
    <source>
        <dbReference type="Proteomes" id="UP000790709"/>
    </source>
</evidence>
<dbReference type="Proteomes" id="UP000790709">
    <property type="component" value="Unassembled WGS sequence"/>
</dbReference>
<keyword evidence="2" id="KW-1185">Reference proteome</keyword>
<name>A0ACB8BWS7_9AGAM</name>
<sequence length="601" mass="67512">MHQCLTLPEILLHIFSHVCYKETLLSLAITCKAFKEPALDTLYWELKSFEDLLRCLPRDIWETWTEFSLASAEYQLMDFMLMITQAPVRPVDTNDWAIFEAYASRVRHLFDNSFLIRSSDIPDSVFRTLCFAPAHILCPNLRSLSWTMGSKACNDFLRLLLGPQLVTLTLRGNNGGFSQIPPLPVLCPHLQNLTLRHGTADDDLAGILRDLPNLRSFHCQGLPERALAQVAQLPLVQSLGFAITSQTSYESITQVASPIFPSLKSLYIDSDRMTSCVDFFHSIHDPLNATRLVLRRRYDRGHINSLKSLSVAISVKCAPLHLSCIELSEYEVDEGWEDFSEELHPLIDDIRPLFAFPNLTTLVLNFCITLWLDDNALEDMAKAWPRLRTLDITRLDSQGKTSGITFKGLFSLLRFCRDFTTLGIVIDATVIQPHWLIPDESVRNTLVREIDVNLSAIKQPAYVAAILSAALPNLSAIRSGSMILTGWSKYKRRWEQTEELLKVFSLMRKQERARLCGDKEWCGGEELASLAKHEPWEDDWDALSEDEDDDEGEGEGEGEGESEGEGEGEGESEGEGEGEGESESEGEDESEGDGDGEDGSD</sequence>
<gene>
    <name evidence="1" type="ORF">BV22DRAFT_1191661</name>
</gene>
<accession>A0ACB8BWS7</accession>
<evidence type="ECO:0000313" key="1">
    <source>
        <dbReference type="EMBL" id="KAH7930011.1"/>
    </source>
</evidence>